<comment type="caution">
    <text evidence="1">The sequence shown here is derived from an EMBL/GenBank/DDBJ whole genome shotgun (WGS) entry which is preliminary data.</text>
</comment>
<sequence>MFLWNDTWGYQRRESSLADLADGCEGRGKAFADLGSLVRLAEGFSGIKACMRAMKRRSFAPNEESRPNGTDPRAVHCDVEFARLRAI</sequence>
<evidence type="ECO:0000313" key="1">
    <source>
        <dbReference type="EMBL" id="MBB3926256.1"/>
    </source>
</evidence>
<evidence type="ECO:0000313" key="2">
    <source>
        <dbReference type="Proteomes" id="UP000571950"/>
    </source>
</evidence>
<organism evidence="1 2">
    <name type="scientific">Sphingobium jiangsuense</name>
    <dbReference type="NCBI Taxonomy" id="870476"/>
    <lineage>
        <taxon>Bacteria</taxon>
        <taxon>Pseudomonadati</taxon>
        <taxon>Pseudomonadota</taxon>
        <taxon>Alphaproteobacteria</taxon>
        <taxon>Sphingomonadales</taxon>
        <taxon>Sphingomonadaceae</taxon>
        <taxon>Sphingobium</taxon>
    </lineage>
</organism>
<accession>A0A7W6BJN3</accession>
<dbReference type="Proteomes" id="UP000571950">
    <property type="component" value="Unassembled WGS sequence"/>
</dbReference>
<keyword evidence="2" id="KW-1185">Reference proteome</keyword>
<protein>
    <submittedName>
        <fullName evidence="1">Uncharacterized protein</fullName>
    </submittedName>
</protein>
<name>A0A7W6BJN3_9SPHN</name>
<proteinExistence type="predicted"/>
<gene>
    <name evidence="1" type="ORF">GGR43_001973</name>
</gene>
<dbReference type="EMBL" id="JACIDT010000006">
    <property type="protein sequence ID" value="MBB3926256.1"/>
    <property type="molecule type" value="Genomic_DNA"/>
</dbReference>
<reference evidence="1 2" key="1">
    <citation type="submission" date="2020-08" db="EMBL/GenBank/DDBJ databases">
        <title>Genomic Encyclopedia of Type Strains, Phase IV (KMG-IV): sequencing the most valuable type-strain genomes for metagenomic binning, comparative biology and taxonomic classification.</title>
        <authorList>
            <person name="Goeker M."/>
        </authorList>
    </citation>
    <scope>NUCLEOTIDE SEQUENCE [LARGE SCALE GENOMIC DNA]</scope>
    <source>
        <strain evidence="1 2">DSM 26189</strain>
    </source>
</reference>
<dbReference type="AlphaFoldDB" id="A0A7W6BJN3"/>